<reference evidence="5 6" key="1">
    <citation type="journal article" date="2014" name="Int. J. Syst. Evol. Microbiol.">
        <title>Carboxylicivirga gen. nov. in the family Marinilabiliaceae with two novel species, Carboxylicivirga mesophila sp. nov. and Carboxylicivirga taeanensis sp. nov., and reclassification of Cytophaga fermentans as Saccharicrinis fermentans gen. nov., comb. nov.</title>
        <authorList>
            <person name="Yang S.H."/>
            <person name="Seo H.S."/>
            <person name="Woo J.H."/>
            <person name="Oh H.M."/>
            <person name="Jang H."/>
            <person name="Lee J.H."/>
            <person name="Kim S.J."/>
            <person name="Kwon K.K."/>
        </authorList>
    </citation>
    <scope>NUCLEOTIDE SEQUENCE [LARGE SCALE GENOMIC DNA]</scope>
    <source>
        <strain evidence="5 6">JCM 18290</strain>
    </source>
</reference>
<evidence type="ECO:0000256" key="2">
    <source>
        <dbReference type="ARBA" id="ARBA00023004"/>
    </source>
</evidence>
<name>A0ABS5K762_9BACT</name>
<organism evidence="5 6">
    <name type="scientific">Carboxylicivirga mesophila</name>
    <dbReference type="NCBI Taxonomy" id="1166478"/>
    <lineage>
        <taxon>Bacteria</taxon>
        <taxon>Pseudomonadati</taxon>
        <taxon>Bacteroidota</taxon>
        <taxon>Bacteroidia</taxon>
        <taxon>Marinilabiliales</taxon>
        <taxon>Marinilabiliaceae</taxon>
        <taxon>Carboxylicivirga</taxon>
    </lineage>
</organism>
<evidence type="ECO:0000313" key="5">
    <source>
        <dbReference type="EMBL" id="MBS2210823.1"/>
    </source>
</evidence>
<feature type="domain" description="Elp3/MiaA/NifB-like radical SAM core" evidence="4">
    <location>
        <begin position="24"/>
        <end position="244"/>
    </location>
</feature>
<sequence length="290" mass="32990">MTRLINAKTILTGSAAKVDPWFGTSYTINLYRGCSHGCIYCDSRSKCYQIDDLDNIQVKQNAIELLNKELRSKKKRGTIGFGSMNDCYMPIEKELNLTRQALDLDVYYRFPVHIITKGTLVLRDIDLLKAIAKVYAAVSITITTANDALARTIEPNAPLPSERFETIKTLSDAGIYCGITLMPVLPFTTDSFENTEQLITQASQAGAQYIIGGFGMTLREGNREYYYQQLDKHFPGLKDRYMKQFGDRHNCFTEQTNKAYNHFKLACNEKHMATKMQFYQPPQSMQGTLF</sequence>
<gene>
    <name evidence="5" type="ORF">KEM09_05405</name>
</gene>
<proteinExistence type="predicted"/>
<dbReference type="RefSeq" id="WP_212226499.1">
    <property type="nucleotide sequence ID" value="NZ_JAGUCN010000004.1"/>
</dbReference>
<evidence type="ECO:0000256" key="1">
    <source>
        <dbReference type="ARBA" id="ARBA00022723"/>
    </source>
</evidence>
<dbReference type="SMART" id="SM00729">
    <property type="entry name" value="Elp3"/>
    <property type="match status" value="1"/>
</dbReference>
<dbReference type="SUPFAM" id="SSF102114">
    <property type="entry name" value="Radical SAM enzymes"/>
    <property type="match status" value="1"/>
</dbReference>
<dbReference type="InterPro" id="IPR058240">
    <property type="entry name" value="rSAM_sf"/>
</dbReference>
<dbReference type="CDD" id="cd01335">
    <property type="entry name" value="Radical_SAM"/>
    <property type="match status" value="1"/>
</dbReference>
<keyword evidence="1" id="KW-0479">Metal-binding</keyword>
<dbReference type="SFLD" id="SFLDS00029">
    <property type="entry name" value="Radical_SAM"/>
    <property type="match status" value="1"/>
</dbReference>
<dbReference type="InterPro" id="IPR040086">
    <property type="entry name" value="MJ0683-like"/>
</dbReference>
<keyword evidence="6" id="KW-1185">Reference proteome</keyword>
<dbReference type="SFLD" id="SFLDG01084">
    <property type="entry name" value="Uncharacterised_Radical_SAM_Su"/>
    <property type="match status" value="1"/>
</dbReference>
<protein>
    <submittedName>
        <fullName evidence="5">Radical SAM protein</fullName>
    </submittedName>
</protein>
<dbReference type="InterPro" id="IPR006638">
    <property type="entry name" value="Elp3/MiaA/NifB-like_rSAM"/>
</dbReference>
<evidence type="ECO:0000259" key="4">
    <source>
        <dbReference type="SMART" id="SM00729"/>
    </source>
</evidence>
<dbReference type="PANTHER" id="PTHR43432:SF5">
    <property type="entry name" value="ELP3_MIAA_NIFB-LIKE RADICAL SAM CORE DOMAIN-CONTAINING PROTEIN"/>
    <property type="match status" value="1"/>
</dbReference>
<keyword evidence="3" id="KW-0411">Iron-sulfur</keyword>
<dbReference type="InterPro" id="IPR007197">
    <property type="entry name" value="rSAM"/>
</dbReference>
<evidence type="ECO:0000256" key="3">
    <source>
        <dbReference type="ARBA" id="ARBA00023014"/>
    </source>
</evidence>
<accession>A0ABS5K762</accession>
<comment type="caution">
    <text evidence="5">The sequence shown here is derived from an EMBL/GenBank/DDBJ whole genome shotgun (WGS) entry which is preliminary data.</text>
</comment>
<keyword evidence="2" id="KW-0408">Iron</keyword>
<dbReference type="Gene3D" id="3.80.30.30">
    <property type="match status" value="1"/>
</dbReference>
<evidence type="ECO:0000313" key="6">
    <source>
        <dbReference type="Proteomes" id="UP000721861"/>
    </source>
</evidence>
<dbReference type="EMBL" id="JAGUCN010000004">
    <property type="protein sequence ID" value="MBS2210823.1"/>
    <property type="molecule type" value="Genomic_DNA"/>
</dbReference>
<dbReference type="Pfam" id="PF04055">
    <property type="entry name" value="Radical_SAM"/>
    <property type="match status" value="1"/>
</dbReference>
<dbReference type="Proteomes" id="UP000721861">
    <property type="component" value="Unassembled WGS sequence"/>
</dbReference>
<dbReference type="PANTHER" id="PTHR43432">
    <property type="entry name" value="SLR0285 PROTEIN"/>
    <property type="match status" value="1"/>
</dbReference>